<feature type="region of interest" description="Disordered" evidence="5">
    <location>
        <begin position="812"/>
        <end position="843"/>
    </location>
</feature>
<evidence type="ECO:0000256" key="2">
    <source>
        <dbReference type="ARBA" id="ARBA00022801"/>
    </source>
</evidence>
<dbReference type="PROSITE" id="PS51194">
    <property type="entry name" value="HELICASE_CTER"/>
    <property type="match status" value="1"/>
</dbReference>
<evidence type="ECO:0000313" key="8">
    <source>
        <dbReference type="Proteomes" id="UP001341840"/>
    </source>
</evidence>
<feature type="compositionally biased region" description="Basic and acidic residues" evidence="5">
    <location>
        <begin position="523"/>
        <end position="539"/>
    </location>
</feature>
<dbReference type="Pfam" id="PF00271">
    <property type="entry name" value="Helicase_C"/>
    <property type="match status" value="1"/>
</dbReference>
<sequence>MDVMLISGTIFVVLAETNDPKSSRVIIFSNYRESVRDIMGALGNVGEPVRATEFIGQSSGKAMKGQSQKVQQAVLKKFRSGAYNVIVATSIGEEGLDIMEVDLVISFDANISPLRMIQRMGRTGRKHDGRVDILWLPVLCTGLLTMRKAIDVDGGSELKAYMRKKAKSKTISKHMQNGGVDSFNFHPSPRMIPHVFKPEVQYVELSIEKFIPREKNVKDVPLPFYPSIDKLTVAEMDLLEMYFQTTGENTCRMSLISYPYFQTFPSRVHKVKHSLRAMMLIDTMRCLQGLETCPGDNKTTSLQEGPCSVNSQPFIISEAKHDTESCFSHTMETNVETVNCMNSDSHHLRIQTKDTIDLTIQEDSTFDDLVEHQEDTFQGDEIVPETPVANKNVSNGGNNAGETANLLVKTRLFQEDVCTNGIREGEFSPRLTDFITSGVVPESPVDDEQEKSRGKSVIRDCILPVQLHKEHDTSPLSCEKVVIDGSTGKNVTSSPVYNGTRTPLLELKNSAIKRRRIIFSQTEEGHSHKSDSSFSEESHLGSGKIPGTVSIKPLRKLKRLRKAEDGDSKVNQENNDPTRYKHGQGKRKSTNNVKDFIEEEAEVSGDSNVSSDKDGEDDNSYEDSFIDDRTNPIGESQPEVSRPDMMAIYRRSLLTQTQINGGYGSSAMFSPDSVTNESGVSSGKTVMSHVNGSCIAPEKVPSTSSPTGDTTSHKRRLSFYHSEGHLPIMNLEQEFALQSKKELVDAPDFTVDYECDDQFYNDLDLDELEAQAISLHKKKLDMSTQKKDTNPFYNDLDLDELEAQAISLHKKKLDMSTQKKDTNPLPHSPKEDSFWSPSFDLGI</sequence>
<dbReference type="SUPFAM" id="SSF52540">
    <property type="entry name" value="P-loop containing nucleoside triphosphate hydrolases"/>
    <property type="match status" value="1"/>
</dbReference>
<dbReference type="PANTHER" id="PTHR14025:SF20">
    <property type="entry name" value="FANCONI ANEMIA GROUP M PROTEIN"/>
    <property type="match status" value="1"/>
</dbReference>
<name>A0ABU6Q5P2_9FABA</name>
<keyword evidence="8" id="KW-1185">Reference proteome</keyword>
<feature type="region of interest" description="Disordered" evidence="5">
    <location>
        <begin position="520"/>
        <end position="639"/>
    </location>
</feature>
<feature type="compositionally biased region" description="Low complexity" evidence="5">
    <location>
        <begin position="701"/>
        <end position="710"/>
    </location>
</feature>
<gene>
    <name evidence="7" type="ORF">PIB30_008229</name>
</gene>
<organism evidence="7 8">
    <name type="scientific">Stylosanthes scabra</name>
    <dbReference type="NCBI Taxonomy" id="79078"/>
    <lineage>
        <taxon>Eukaryota</taxon>
        <taxon>Viridiplantae</taxon>
        <taxon>Streptophyta</taxon>
        <taxon>Embryophyta</taxon>
        <taxon>Tracheophyta</taxon>
        <taxon>Spermatophyta</taxon>
        <taxon>Magnoliopsida</taxon>
        <taxon>eudicotyledons</taxon>
        <taxon>Gunneridae</taxon>
        <taxon>Pentapetalae</taxon>
        <taxon>rosids</taxon>
        <taxon>fabids</taxon>
        <taxon>Fabales</taxon>
        <taxon>Fabaceae</taxon>
        <taxon>Papilionoideae</taxon>
        <taxon>50 kb inversion clade</taxon>
        <taxon>dalbergioids sensu lato</taxon>
        <taxon>Dalbergieae</taxon>
        <taxon>Pterocarpus clade</taxon>
        <taxon>Stylosanthes</taxon>
    </lineage>
</organism>
<dbReference type="InterPro" id="IPR027417">
    <property type="entry name" value="P-loop_NTPase"/>
</dbReference>
<dbReference type="PANTHER" id="PTHR14025">
    <property type="entry name" value="FANCONI ANEMIA GROUP M FANCM FAMILY MEMBER"/>
    <property type="match status" value="1"/>
</dbReference>
<evidence type="ECO:0000256" key="4">
    <source>
        <dbReference type="ARBA" id="ARBA00022840"/>
    </source>
</evidence>
<keyword evidence="2" id="KW-0378">Hydrolase</keyword>
<evidence type="ECO:0000313" key="7">
    <source>
        <dbReference type="EMBL" id="MED6106842.1"/>
    </source>
</evidence>
<feature type="region of interest" description="Disordered" evidence="5">
    <location>
        <begin position="694"/>
        <end position="713"/>
    </location>
</feature>
<evidence type="ECO:0000256" key="1">
    <source>
        <dbReference type="ARBA" id="ARBA00022741"/>
    </source>
</evidence>
<feature type="compositionally biased region" description="Basic residues" evidence="5">
    <location>
        <begin position="580"/>
        <end position="589"/>
    </location>
</feature>
<dbReference type="Gene3D" id="3.40.50.300">
    <property type="entry name" value="P-loop containing nucleotide triphosphate hydrolases"/>
    <property type="match status" value="1"/>
</dbReference>
<evidence type="ECO:0000256" key="3">
    <source>
        <dbReference type="ARBA" id="ARBA00022806"/>
    </source>
</evidence>
<reference evidence="7 8" key="1">
    <citation type="journal article" date="2023" name="Plants (Basel)">
        <title>Bridging the Gap: Combining Genomics and Transcriptomics Approaches to Understand Stylosanthes scabra, an Orphan Legume from the Brazilian Caatinga.</title>
        <authorList>
            <person name="Ferreira-Neto J.R.C."/>
            <person name="da Silva M.D."/>
            <person name="Binneck E."/>
            <person name="de Melo N.F."/>
            <person name="da Silva R.H."/>
            <person name="de Melo A.L.T.M."/>
            <person name="Pandolfi V."/>
            <person name="Bustamante F.O."/>
            <person name="Brasileiro-Vidal A.C."/>
            <person name="Benko-Iseppon A.M."/>
        </authorList>
    </citation>
    <scope>NUCLEOTIDE SEQUENCE [LARGE SCALE GENOMIC DNA]</scope>
    <source>
        <tissue evidence="7">Leaves</tissue>
    </source>
</reference>
<comment type="caution">
    <text evidence="7">The sequence shown here is derived from an EMBL/GenBank/DDBJ whole genome shotgun (WGS) entry which is preliminary data.</text>
</comment>
<dbReference type="InterPro" id="IPR001650">
    <property type="entry name" value="Helicase_C-like"/>
</dbReference>
<feature type="domain" description="Helicase C-terminal" evidence="6">
    <location>
        <begin position="9"/>
        <end position="179"/>
    </location>
</feature>
<feature type="compositionally biased region" description="Basic and acidic residues" evidence="5">
    <location>
        <begin position="813"/>
        <end position="833"/>
    </location>
</feature>
<evidence type="ECO:0000259" key="6">
    <source>
        <dbReference type="PROSITE" id="PS51194"/>
    </source>
</evidence>
<dbReference type="SMART" id="SM00490">
    <property type="entry name" value="HELICc"/>
    <property type="match status" value="1"/>
</dbReference>
<feature type="compositionally biased region" description="Acidic residues" evidence="5">
    <location>
        <begin position="614"/>
        <end position="625"/>
    </location>
</feature>
<proteinExistence type="predicted"/>
<dbReference type="EMBL" id="JASCZI010000018">
    <property type="protein sequence ID" value="MED6106842.1"/>
    <property type="molecule type" value="Genomic_DNA"/>
</dbReference>
<evidence type="ECO:0000256" key="5">
    <source>
        <dbReference type="SAM" id="MobiDB-lite"/>
    </source>
</evidence>
<keyword evidence="4" id="KW-0067">ATP-binding</keyword>
<accession>A0ABU6Q5P2</accession>
<protein>
    <recommendedName>
        <fullName evidence="6">Helicase C-terminal domain-containing protein</fullName>
    </recommendedName>
</protein>
<keyword evidence="3" id="KW-0347">Helicase</keyword>
<dbReference type="Proteomes" id="UP001341840">
    <property type="component" value="Unassembled WGS sequence"/>
</dbReference>
<keyword evidence="1" id="KW-0547">Nucleotide-binding</keyword>